<dbReference type="Pfam" id="PF07459">
    <property type="entry name" value="CTX_RstB"/>
    <property type="match status" value="1"/>
</dbReference>
<evidence type="ECO:0000313" key="1">
    <source>
        <dbReference type="EMBL" id="KHT63731.1"/>
    </source>
</evidence>
<evidence type="ECO:0008006" key="3">
    <source>
        <dbReference type="Google" id="ProtNLM"/>
    </source>
</evidence>
<dbReference type="InterPro" id="IPR010008">
    <property type="entry name" value="Vibrio_Phage_CTX_RstB"/>
</dbReference>
<organism evidence="1 2">
    <name type="scientific">Photobacterium gaetbulicola</name>
    <dbReference type="NCBI Taxonomy" id="1295392"/>
    <lineage>
        <taxon>Bacteria</taxon>
        <taxon>Pseudomonadati</taxon>
        <taxon>Pseudomonadota</taxon>
        <taxon>Gammaproteobacteria</taxon>
        <taxon>Vibrionales</taxon>
        <taxon>Vibrionaceae</taxon>
        <taxon>Photobacterium</taxon>
    </lineage>
</organism>
<sequence length="100" mass="11027">MTTLNVMVTGAVLGSGVSKKSGSPKPYQMANVMYLASAESFVNDDHNIQRCGMQEKQIPMAFNQNLYAQFAGLSYPTQLQLVLEPDPQNPTRNVVVDFKD</sequence>
<accession>A0A0B9GYH1</accession>
<dbReference type="EMBL" id="JWLZ01000152">
    <property type="protein sequence ID" value="KHT63731.1"/>
    <property type="molecule type" value="Genomic_DNA"/>
</dbReference>
<dbReference type="AlphaFoldDB" id="A0A0B9GYH1"/>
<dbReference type="Proteomes" id="UP000031278">
    <property type="component" value="Unassembled WGS sequence"/>
</dbReference>
<reference evidence="1 2" key="1">
    <citation type="submission" date="2014-12" db="EMBL/GenBank/DDBJ databases">
        <title>Genome sequencing of Photobacterium gaetbulicola AD005a.</title>
        <authorList>
            <person name="Adrian T.G.S."/>
            <person name="Chan K.G."/>
        </authorList>
    </citation>
    <scope>NUCLEOTIDE SEQUENCE [LARGE SCALE GENOMIC DNA]</scope>
    <source>
        <strain evidence="1 2">AD005a</strain>
    </source>
</reference>
<gene>
    <name evidence="1" type="ORF">RJ45_10290</name>
</gene>
<name>A0A0B9GYH1_9GAMM</name>
<dbReference type="RefSeq" id="WP_039461205.1">
    <property type="nucleotide sequence ID" value="NZ_JWLZ01000152.1"/>
</dbReference>
<protein>
    <recommendedName>
        <fullName evidence="3">VSK-int</fullName>
    </recommendedName>
</protein>
<evidence type="ECO:0000313" key="2">
    <source>
        <dbReference type="Proteomes" id="UP000031278"/>
    </source>
</evidence>
<proteinExistence type="predicted"/>
<comment type="caution">
    <text evidence="1">The sequence shown here is derived from an EMBL/GenBank/DDBJ whole genome shotgun (WGS) entry which is preliminary data.</text>
</comment>